<feature type="compositionally biased region" description="Basic and acidic residues" evidence="4">
    <location>
        <begin position="1297"/>
        <end position="1317"/>
    </location>
</feature>
<dbReference type="Proteomes" id="UP000054558">
    <property type="component" value="Unassembled WGS sequence"/>
</dbReference>
<feature type="domain" description="BRCT" evidence="5">
    <location>
        <begin position="1888"/>
        <end position="1979"/>
    </location>
</feature>
<feature type="region of interest" description="Disordered" evidence="4">
    <location>
        <begin position="1419"/>
        <end position="1762"/>
    </location>
</feature>
<feature type="region of interest" description="Disordered" evidence="4">
    <location>
        <begin position="1165"/>
        <end position="1402"/>
    </location>
</feature>
<dbReference type="STRING" id="105231.A0A1Y1IB52"/>
<dbReference type="SMART" id="SM00292">
    <property type="entry name" value="BRCT"/>
    <property type="match status" value="2"/>
</dbReference>
<feature type="compositionally biased region" description="Gly residues" evidence="4">
    <location>
        <begin position="1746"/>
        <end position="1755"/>
    </location>
</feature>
<feature type="compositionally biased region" description="Basic and acidic residues" evidence="4">
    <location>
        <begin position="1197"/>
        <end position="1208"/>
    </location>
</feature>
<dbReference type="InterPro" id="IPR051579">
    <property type="entry name" value="DDR_Transcriptional_Reg"/>
</dbReference>
<name>A0A1Y1IB52_KLENI</name>
<feature type="compositionally biased region" description="Low complexity" evidence="4">
    <location>
        <begin position="133"/>
        <end position="145"/>
    </location>
</feature>
<feature type="compositionally biased region" description="Acidic residues" evidence="4">
    <location>
        <begin position="82"/>
        <end position="101"/>
    </location>
</feature>
<evidence type="ECO:0000313" key="6">
    <source>
        <dbReference type="EMBL" id="GAQ86351.1"/>
    </source>
</evidence>
<dbReference type="SUPFAM" id="SSF52113">
    <property type="entry name" value="BRCT domain"/>
    <property type="match status" value="2"/>
</dbReference>
<feature type="region of interest" description="Disordered" evidence="4">
    <location>
        <begin position="746"/>
        <end position="840"/>
    </location>
</feature>
<keyword evidence="7" id="KW-1185">Reference proteome</keyword>
<dbReference type="GO" id="GO:0005634">
    <property type="term" value="C:nucleus"/>
    <property type="evidence" value="ECO:0007669"/>
    <property type="project" value="UniProtKB-SubCell"/>
</dbReference>
<dbReference type="Gene3D" id="3.40.50.10190">
    <property type="entry name" value="BRCT domain"/>
    <property type="match status" value="2"/>
</dbReference>
<feature type="compositionally biased region" description="Basic residues" evidence="4">
    <location>
        <begin position="1619"/>
        <end position="1630"/>
    </location>
</feature>
<feature type="compositionally biased region" description="Basic and acidic residues" evidence="4">
    <location>
        <begin position="551"/>
        <end position="562"/>
    </location>
</feature>
<feature type="region of interest" description="Disordered" evidence="4">
    <location>
        <begin position="1"/>
        <end position="25"/>
    </location>
</feature>
<feature type="region of interest" description="Disordered" evidence="4">
    <location>
        <begin position="80"/>
        <end position="103"/>
    </location>
</feature>
<sequence length="2009" mass="211397">MHLVKSPSEVTSTMEDQTQATQLVGEPTQVLGEQTQLLPGATLLQSTQLVGEPTQLVTGPEWQGDEETQPVDEEIVFSTAEGGDEETQAVEEEGGDGEGQEELVKVSGLKMEGLAHFTEDREGSPSVKEETAKFSASKAEAFKATSQDEEHQQSPADSTPKSQPVPENIHKAPVAEVIGGWRTTRKSTEGETSDKAPSISKPPASERRKSLSQPVDSDAPTEDESDGEPEVEGRNEGVERRGEEEGEGRGGKTEGAGREGEEQGVERGGEEADAGRGRVEDGAGNEGNAETEEREGLQEAAELGMRQEDAHGGSQQSAEGKGIQEAAASEQQEPEVSREQSPPFRLSAAEEPVAETRGVNAPRSQGVNMPPASSWRDSIIPDSDTEGPDGREGEFGTAPSVNAASQWWVLDSSQGPIGTARSVATNATRETDRGIGFGSNLSLGEDVPAATLVGETGDEGVRRAPDGAGPDGAGPSGGVVGLEGEPLQAGGAGPIAVQSGGEKSRKVRGGALVESQKSASESASKRGRSRATRAQKANRSEAGEGAAETEDATRHGGSDVRGEAPPQTGQLVATDGQMAEAVRASPEREEMEDRTGHELAPPLEPVLEDAVPVSVPQQQVSLVDEGIPELRPDQREPPFTQVDEDDAPVAIYTRRTSAITPARSAPLNFSAEIGEETQMEALGVVEGLLGLNDVDMSEEQDKGLEKKHSLGPEPKPSQGVAKSSSIAVLPPPQAVPRTLSIFDYDNSQVDAEPDEPVIHPKKAPAKATPAKRTRGGKTGTSRSMGPPKSAPNKASEEAGGGTGGWISRKGVGDEKKKETPATKESREKVKAGEKGTEVGRAKALSTGKIAQASGKGAVTIQAVPAVIQSMEGGRQKATAENKEAAQKNGEPVGGGLAQMNWTQAFAADSEPPENLPPLPPVVEETEKRKGVKRGLFAASLMSDEERAAEEKRAKEEEEKAEKDKAEKEKAEAEKQVPAKGRGRGKGKGKEAEPVAKEGAFGVATRVSPRRAGRGAAAKDPKKGRVSEEEQTAGPDAMLQTEREEEERGVGTMNEGRAVESVNGNAKGAKEAVTEPVPVGSSHRYKHTTKRRRSNEVTASERAATQKRLDRGFEDTEDADEEEEEESDDELEEDEEEGQKDAGGAGEANMLFMDSQVPILPKWKKLKGAKKGALKSALTSIGESDVNDAPKSAHKATRKEQSDTKRARPTEPSATGVPKSAPHEDKGAAGKGQLGAKRSAEGAGTGEAKRKKVEGGAKEATALLVAPMTREDPSAQAEGTGTGNVTEPAARGRRKRGKEAEKAADAVGGKAEERDAKRARGPGGRIVSSRFRETPSREAKSSEPEKPQTEAAKARDGGVQKAASVAPQEAPGARRRSSMVPIASLIRTRNRRGEVEQAEDEAGGLDLAFSQVPIASLREKKEVVEKRKPGAEKGPGKGKAGVGSGDKEVSSMVTAKGKGGSKRKAETLEEQSGLELQAVAERDEGGEGGVDAAEGDQDGEIVFVAAGTDAATEKAAEKDQGSGGRTTRQGAGKESAKEEVGQSRAVETRPARKGRKPKGEVEVAKTGRTDVSEGAEKELRAGSGNETGSGTVKDQGALEDVSGAEEEEEVVEIGAAAERKGKRSVGKRGRAAAKQGGAPQEDAKVEKVDDDVAGAVIGGEEQRPTKRTRRGQLVAEGAEKKASDEGGKAGPSERVSSRGAKKSTNEAEEQGTSKDEAPAEGNAERRKAEEAGGSARTLTRGARTSGDDGGGQGGRGRLSVRVSGRVSDDLEGLVSPTLRKKREMGELRVFVSSRMPDRVKAAQKKILKRLGAQEAQDVPSCTHLVAETFGRTQTMLEAIVGAKKIVKASWLESCGQANYFEDEEPHMLQDEKQEKKFNFSLKASLAAAKEKRIFEGLKVYITPNTTPDRNFFKGILEMGGGELITRFTGAGADSCLVVSSDKDRNLWEPLATKGTPIYTTEFLMSAVVQQQLDTSRNLLSGGGGAAHQTGAARVRGGGKTKPQRKGAAWR</sequence>
<feature type="compositionally biased region" description="Basic and acidic residues" evidence="4">
    <location>
        <begin position="1016"/>
        <end position="1027"/>
    </location>
</feature>
<feature type="compositionally biased region" description="Basic residues" evidence="4">
    <location>
        <begin position="1082"/>
        <end position="1092"/>
    </location>
</feature>
<dbReference type="InterPro" id="IPR001357">
    <property type="entry name" value="BRCT_dom"/>
</dbReference>
<dbReference type="CDD" id="cd18432">
    <property type="entry name" value="BRCT_PAXIP1_rpt6_like"/>
    <property type="match status" value="1"/>
</dbReference>
<dbReference type="PANTHER" id="PTHR23196:SF1">
    <property type="entry name" value="PAX-INTERACTING PROTEIN 1"/>
    <property type="match status" value="1"/>
</dbReference>
<evidence type="ECO:0000259" key="5">
    <source>
        <dbReference type="PROSITE" id="PS50172"/>
    </source>
</evidence>
<gene>
    <name evidence="6" type="ORF">KFL_002840020</name>
</gene>
<feature type="compositionally biased region" description="Basic and acidic residues" evidence="4">
    <location>
        <begin position="231"/>
        <end position="281"/>
    </location>
</feature>
<feature type="compositionally biased region" description="Basic and acidic residues" evidence="4">
    <location>
        <begin position="1510"/>
        <end position="1519"/>
    </location>
</feature>
<dbReference type="GO" id="GO:0006974">
    <property type="term" value="P:DNA damage response"/>
    <property type="evidence" value="ECO:0007669"/>
    <property type="project" value="UniProtKB-KW"/>
</dbReference>
<evidence type="ECO:0000256" key="2">
    <source>
        <dbReference type="ARBA" id="ARBA00022763"/>
    </source>
</evidence>
<dbReference type="Pfam" id="PF16770">
    <property type="entry name" value="RTT107_BRCT_5"/>
    <property type="match status" value="1"/>
</dbReference>
<feature type="compositionally biased region" description="Basic and acidic residues" evidence="4">
    <location>
        <begin position="810"/>
        <end position="840"/>
    </location>
</feature>
<feature type="compositionally biased region" description="Basic and acidic residues" evidence="4">
    <location>
        <begin position="1419"/>
        <end position="1434"/>
    </location>
</feature>
<dbReference type="CDD" id="cd17744">
    <property type="entry name" value="BRCT_MDC1_rpt1"/>
    <property type="match status" value="1"/>
</dbReference>
<feature type="domain" description="BRCT" evidence="5">
    <location>
        <begin position="1778"/>
        <end position="1867"/>
    </location>
</feature>
<dbReference type="InterPro" id="IPR036420">
    <property type="entry name" value="BRCT_dom_sf"/>
</dbReference>
<feature type="compositionally biased region" description="Polar residues" evidence="4">
    <location>
        <begin position="153"/>
        <end position="162"/>
    </location>
</feature>
<organism evidence="6 7">
    <name type="scientific">Klebsormidium nitens</name>
    <name type="common">Green alga</name>
    <name type="synonym">Ulothrix nitens</name>
    <dbReference type="NCBI Taxonomy" id="105231"/>
    <lineage>
        <taxon>Eukaryota</taxon>
        <taxon>Viridiplantae</taxon>
        <taxon>Streptophyta</taxon>
        <taxon>Klebsormidiophyceae</taxon>
        <taxon>Klebsormidiales</taxon>
        <taxon>Klebsormidiaceae</taxon>
        <taxon>Klebsormidium</taxon>
    </lineage>
</organism>
<feature type="compositionally biased region" description="Gly residues" evidence="4">
    <location>
        <begin position="469"/>
        <end position="481"/>
    </location>
</feature>
<feature type="compositionally biased region" description="Basic and acidic residues" evidence="4">
    <location>
        <begin position="1676"/>
        <end position="1686"/>
    </location>
</feature>
<feature type="compositionally biased region" description="Acidic residues" evidence="4">
    <location>
        <begin position="1601"/>
        <end position="1610"/>
    </location>
</feature>
<feature type="region of interest" description="Disordered" evidence="4">
    <location>
        <begin position="431"/>
        <end position="602"/>
    </location>
</feature>
<feature type="compositionally biased region" description="Basic and acidic residues" evidence="4">
    <location>
        <begin position="585"/>
        <end position="597"/>
    </location>
</feature>
<feature type="region of interest" description="Disordered" evidence="4">
    <location>
        <begin position="625"/>
        <end position="648"/>
    </location>
</feature>
<dbReference type="PANTHER" id="PTHR23196">
    <property type="entry name" value="PAX TRANSCRIPTION ACTIVATION DOMAIN INTERACTING PROTEIN"/>
    <property type="match status" value="1"/>
</dbReference>
<evidence type="ECO:0000256" key="4">
    <source>
        <dbReference type="SAM" id="MobiDB-lite"/>
    </source>
</evidence>
<feature type="compositionally biased region" description="Basic residues" evidence="4">
    <location>
        <begin position="759"/>
        <end position="775"/>
    </location>
</feature>
<feature type="compositionally biased region" description="Basic and acidic residues" evidence="4">
    <location>
        <begin position="1556"/>
        <end position="1579"/>
    </location>
</feature>
<evidence type="ECO:0000313" key="7">
    <source>
        <dbReference type="Proteomes" id="UP000054558"/>
    </source>
</evidence>
<feature type="region of interest" description="Disordered" evidence="4">
    <location>
        <begin position="872"/>
        <end position="1152"/>
    </location>
</feature>
<dbReference type="PROSITE" id="PS50172">
    <property type="entry name" value="BRCT"/>
    <property type="match status" value="2"/>
</dbReference>
<feature type="compositionally biased region" description="Basic and acidic residues" evidence="4">
    <location>
        <begin position="1329"/>
        <end position="1357"/>
    </location>
</feature>
<feature type="region of interest" description="Disordered" evidence="4">
    <location>
        <begin position="1977"/>
        <end position="2009"/>
    </location>
</feature>
<feature type="compositionally biased region" description="Basic and acidic residues" evidence="4">
    <location>
        <begin position="873"/>
        <end position="885"/>
    </location>
</feature>
<accession>A0A1Y1IB52</accession>
<dbReference type="EMBL" id="DF237233">
    <property type="protein sequence ID" value="GAQ86351.1"/>
    <property type="molecule type" value="Genomic_DNA"/>
</dbReference>
<feature type="compositionally biased region" description="Polar residues" evidence="4">
    <location>
        <begin position="8"/>
        <end position="22"/>
    </location>
</feature>
<feature type="compositionally biased region" description="Basic and acidic residues" evidence="4">
    <location>
        <begin position="1533"/>
        <end position="1549"/>
    </location>
</feature>
<feature type="region of interest" description="Disordered" evidence="4">
    <location>
        <begin position="116"/>
        <end position="400"/>
    </location>
</feature>
<keyword evidence="2" id="KW-0227">DNA damage</keyword>
<feature type="compositionally biased region" description="Acidic residues" evidence="4">
    <location>
        <begin position="1114"/>
        <end position="1137"/>
    </location>
</feature>
<dbReference type="Pfam" id="PF16589">
    <property type="entry name" value="BRCT_2"/>
    <property type="match status" value="1"/>
</dbReference>
<feature type="compositionally biased region" description="Basic and acidic residues" evidence="4">
    <location>
        <begin position="117"/>
        <end position="132"/>
    </location>
</feature>
<feature type="compositionally biased region" description="Basic and acidic residues" evidence="4">
    <location>
        <begin position="943"/>
        <end position="976"/>
    </location>
</feature>
<dbReference type="OMA" id="DNSRTEV"/>
<comment type="subcellular location">
    <subcellularLocation>
        <location evidence="1">Nucleus</location>
    </subcellularLocation>
</comment>
<evidence type="ECO:0000256" key="3">
    <source>
        <dbReference type="ARBA" id="ARBA00023242"/>
    </source>
</evidence>
<protein>
    <submittedName>
        <fullName evidence="6">BRCT domain-containing DNA repair protein</fullName>
    </submittedName>
</protein>
<keyword evidence="3" id="KW-0539">Nucleus</keyword>
<feature type="compositionally biased region" description="Basic and acidic residues" evidence="4">
    <location>
        <begin position="1710"/>
        <end position="1729"/>
    </location>
</feature>
<feature type="compositionally biased region" description="Acidic residues" evidence="4">
    <location>
        <begin position="219"/>
        <end position="230"/>
    </location>
</feature>
<dbReference type="OrthoDB" id="342264at2759"/>
<evidence type="ECO:0000256" key="1">
    <source>
        <dbReference type="ARBA" id="ARBA00004123"/>
    </source>
</evidence>
<feature type="region of interest" description="Disordered" evidence="4">
    <location>
        <begin position="693"/>
        <end position="733"/>
    </location>
</feature>
<proteinExistence type="predicted"/>
<feature type="compositionally biased region" description="Basic and acidic residues" evidence="4">
    <location>
        <begin position="699"/>
        <end position="710"/>
    </location>
</feature>
<reference evidence="6 7" key="1">
    <citation type="journal article" date="2014" name="Nat. Commun.">
        <title>Klebsormidium flaccidum genome reveals primary factors for plant terrestrial adaptation.</title>
        <authorList>
            <person name="Hori K."/>
            <person name="Maruyama F."/>
            <person name="Fujisawa T."/>
            <person name="Togashi T."/>
            <person name="Yamamoto N."/>
            <person name="Seo M."/>
            <person name="Sato S."/>
            <person name="Yamada T."/>
            <person name="Mori H."/>
            <person name="Tajima N."/>
            <person name="Moriyama T."/>
            <person name="Ikeuchi M."/>
            <person name="Watanabe M."/>
            <person name="Wada H."/>
            <person name="Kobayashi K."/>
            <person name="Saito M."/>
            <person name="Masuda T."/>
            <person name="Sasaki-Sekimoto Y."/>
            <person name="Mashiguchi K."/>
            <person name="Awai K."/>
            <person name="Shimojima M."/>
            <person name="Masuda S."/>
            <person name="Iwai M."/>
            <person name="Nobusawa T."/>
            <person name="Narise T."/>
            <person name="Kondo S."/>
            <person name="Saito H."/>
            <person name="Sato R."/>
            <person name="Murakawa M."/>
            <person name="Ihara Y."/>
            <person name="Oshima-Yamada Y."/>
            <person name="Ohtaka K."/>
            <person name="Satoh M."/>
            <person name="Sonobe K."/>
            <person name="Ishii M."/>
            <person name="Ohtani R."/>
            <person name="Kanamori-Sato M."/>
            <person name="Honoki R."/>
            <person name="Miyazaki D."/>
            <person name="Mochizuki H."/>
            <person name="Umetsu J."/>
            <person name="Higashi K."/>
            <person name="Shibata D."/>
            <person name="Kamiya Y."/>
            <person name="Sato N."/>
            <person name="Nakamura Y."/>
            <person name="Tabata S."/>
            <person name="Ida S."/>
            <person name="Kurokawa K."/>
            <person name="Ohta H."/>
        </authorList>
    </citation>
    <scope>NUCLEOTIDE SEQUENCE [LARGE SCALE GENOMIC DNA]</scope>
    <source>
        <strain evidence="6 7">NIES-2285</strain>
    </source>
</reference>